<dbReference type="InterPro" id="IPR029044">
    <property type="entry name" value="Nucleotide-diphossugar_trans"/>
</dbReference>
<evidence type="ECO:0000313" key="3">
    <source>
        <dbReference type="Proteomes" id="UP000955338"/>
    </source>
</evidence>
<proteinExistence type="predicted"/>
<keyword evidence="3" id="KW-1185">Reference proteome</keyword>
<dbReference type="InterPro" id="IPR001173">
    <property type="entry name" value="Glyco_trans_2-like"/>
</dbReference>
<dbReference type="GO" id="GO:0016758">
    <property type="term" value="F:hexosyltransferase activity"/>
    <property type="evidence" value="ECO:0007669"/>
    <property type="project" value="UniProtKB-ARBA"/>
</dbReference>
<sequence>MRKISIVIPVYQAEKFIIEAIESCINQTYQNIEVVIVDDGCTDNSINLILPYLSDTRLKLIQHPCNLGTFAARKTGVLNCSGDNVLFLDPDDKLELHACEELAKYSDKDLVIFQIFWQKDNTCIPKKLSNRNVSNIANFIIDNKYYINYSSAGKLYNIDVLKQALNSLDFVQEKFILAEDAVLFLATLPYIKQVYFLKEVLYFYRYNVNSITAIGATNHILNQYDFALIYITQVNKNNIKINPSLSKVGELFYLYIKRDSYYKKFSNKSFRLFLNLICLYIRTYGLSRFIKVAMKKLFRKFK</sequence>
<dbReference type="PANTHER" id="PTHR22916:SF3">
    <property type="entry name" value="UDP-GLCNAC:BETAGAL BETA-1,3-N-ACETYLGLUCOSAMINYLTRANSFERASE-LIKE PROTEIN 1"/>
    <property type="match status" value="1"/>
</dbReference>
<accession>A0A8E3MFS0</accession>
<dbReference type="PANTHER" id="PTHR22916">
    <property type="entry name" value="GLYCOSYLTRANSFERASE"/>
    <property type="match status" value="1"/>
</dbReference>
<name>A0A8E3MFS0_9PAST</name>
<dbReference type="Gene3D" id="3.90.550.10">
    <property type="entry name" value="Spore Coat Polysaccharide Biosynthesis Protein SpsA, Chain A"/>
    <property type="match status" value="1"/>
</dbReference>
<dbReference type="RefSeq" id="WP_261919552.1">
    <property type="nucleotide sequence ID" value="NZ_CP022011.1"/>
</dbReference>
<protein>
    <recommendedName>
        <fullName evidence="1">Glycosyltransferase 2-like domain-containing protein</fullName>
    </recommendedName>
</protein>
<dbReference type="CDD" id="cd00761">
    <property type="entry name" value="Glyco_tranf_GTA_type"/>
    <property type="match status" value="1"/>
</dbReference>
<organism evidence="2 3">
    <name type="scientific">Mergibacter septicus</name>
    <dbReference type="NCBI Taxonomy" id="221402"/>
    <lineage>
        <taxon>Bacteria</taxon>
        <taxon>Pseudomonadati</taxon>
        <taxon>Pseudomonadota</taxon>
        <taxon>Gammaproteobacteria</taxon>
        <taxon>Pasteurellales</taxon>
        <taxon>Pasteurellaceae</taxon>
        <taxon>Mergibacter</taxon>
    </lineage>
</organism>
<dbReference type="SUPFAM" id="SSF53448">
    <property type="entry name" value="Nucleotide-diphospho-sugar transferases"/>
    <property type="match status" value="1"/>
</dbReference>
<dbReference type="AlphaFoldDB" id="A0A8E3MFS0"/>
<dbReference type="EMBL" id="CP022011">
    <property type="protein sequence ID" value="QDJ14368.1"/>
    <property type="molecule type" value="Genomic_DNA"/>
</dbReference>
<feature type="domain" description="Glycosyltransferase 2-like" evidence="1">
    <location>
        <begin position="5"/>
        <end position="147"/>
    </location>
</feature>
<evidence type="ECO:0000259" key="1">
    <source>
        <dbReference type="Pfam" id="PF00535"/>
    </source>
</evidence>
<evidence type="ECO:0000313" key="2">
    <source>
        <dbReference type="EMBL" id="QDJ14368.1"/>
    </source>
</evidence>
<gene>
    <name evidence="2" type="ORF">CEP48_02580</name>
</gene>
<dbReference type="Proteomes" id="UP000955338">
    <property type="component" value="Chromosome"/>
</dbReference>
<reference evidence="2" key="1">
    <citation type="submission" date="2017-06" db="EMBL/GenBank/DDBJ databases">
        <title>Genome sequencing of pathogenic and non-pathogenic strains within Bisgaard taxon 40.</title>
        <authorList>
            <person name="Ladner J.T."/>
            <person name="Lovett S.P."/>
            <person name="Koroleva G."/>
            <person name="Lorch J.M."/>
        </authorList>
    </citation>
    <scope>NUCLEOTIDE SEQUENCE</scope>
    <source>
        <strain evidence="2">27576-1-I1</strain>
    </source>
</reference>
<dbReference type="Pfam" id="PF00535">
    <property type="entry name" value="Glycos_transf_2"/>
    <property type="match status" value="1"/>
</dbReference>